<protein>
    <submittedName>
        <fullName evidence="3">Uncharacterized protein</fullName>
    </submittedName>
</protein>
<feature type="region of interest" description="Disordered" evidence="1">
    <location>
        <begin position="1"/>
        <end position="32"/>
    </location>
</feature>
<evidence type="ECO:0000313" key="4">
    <source>
        <dbReference type="Proteomes" id="UP000255505"/>
    </source>
</evidence>
<dbReference type="EMBL" id="LT991976">
    <property type="protein sequence ID" value="SPK72567.1"/>
    <property type="molecule type" value="Genomic_DNA"/>
</dbReference>
<evidence type="ECO:0000313" key="2">
    <source>
        <dbReference type="EMBL" id="SPK70334.1"/>
    </source>
</evidence>
<gene>
    <name evidence="3" type="ORF">CT19425_70267</name>
    <name evidence="2" type="ORF">CT19425_U480051</name>
</gene>
<organism evidence="3 4">
    <name type="scientific">Cupriavidus taiwanensis</name>
    <dbReference type="NCBI Taxonomy" id="164546"/>
    <lineage>
        <taxon>Bacteria</taxon>
        <taxon>Pseudomonadati</taxon>
        <taxon>Pseudomonadota</taxon>
        <taxon>Betaproteobacteria</taxon>
        <taxon>Burkholderiales</taxon>
        <taxon>Burkholderiaceae</taxon>
        <taxon>Cupriavidus</taxon>
    </lineage>
</organism>
<dbReference type="Proteomes" id="UP000255505">
    <property type="component" value="Unassembled WGS sequence"/>
</dbReference>
<evidence type="ECO:0000256" key="1">
    <source>
        <dbReference type="SAM" id="MobiDB-lite"/>
    </source>
</evidence>
<accession>A0A375ID88</accession>
<dbReference type="Proteomes" id="UP000255505">
    <property type="component" value="Chromosome I"/>
</dbReference>
<evidence type="ECO:0000313" key="3">
    <source>
        <dbReference type="EMBL" id="SPK72567.1"/>
    </source>
</evidence>
<dbReference type="AlphaFoldDB" id="A0A375ID88"/>
<proteinExistence type="predicted"/>
<sequence>MPCEPLPGAGRLPSHQGSGVAPDSGNRVCWGSLDAATPMRELPQGAGLRQLRDALSDAGRPAA</sequence>
<reference evidence="3 4" key="1">
    <citation type="submission" date="2018-01" db="EMBL/GenBank/DDBJ databases">
        <authorList>
            <person name="Gaut B.S."/>
            <person name="Morton B.R."/>
            <person name="Clegg M.T."/>
            <person name="Duvall M.R."/>
        </authorList>
    </citation>
    <scope>NUCLEOTIDE SEQUENCE [LARGE SCALE GENOMIC DNA]</scope>
    <source>
        <strain evidence="3">Cupriavidus taiwanensis LMG 19425</strain>
    </source>
</reference>
<dbReference type="EMBL" id="OOEF01000043">
    <property type="protein sequence ID" value="SPK70334.1"/>
    <property type="molecule type" value="Genomic_DNA"/>
</dbReference>
<name>A0A375ID88_9BURK</name>